<dbReference type="InterPro" id="IPR006121">
    <property type="entry name" value="HMA_dom"/>
</dbReference>
<dbReference type="InterPro" id="IPR036412">
    <property type="entry name" value="HAD-like_sf"/>
</dbReference>
<evidence type="ECO:0000259" key="22">
    <source>
        <dbReference type="PROSITE" id="PS50846"/>
    </source>
</evidence>
<name>A0A9D9ICG5_9SPIO</name>
<dbReference type="Pfam" id="PF00403">
    <property type="entry name" value="HMA"/>
    <property type="match status" value="2"/>
</dbReference>
<keyword evidence="10 21" id="KW-0547">Nucleotide-binding</keyword>
<keyword evidence="16" id="KW-0186">Copper</keyword>
<evidence type="ECO:0000256" key="21">
    <source>
        <dbReference type="RuleBase" id="RU362081"/>
    </source>
</evidence>
<dbReference type="InterPro" id="IPR018303">
    <property type="entry name" value="ATPase_P-typ_P_site"/>
</dbReference>
<dbReference type="Gene3D" id="3.30.70.100">
    <property type="match status" value="2"/>
</dbReference>
<comment type="caution">
    <text evidence="23">The sequence shown here is derived from an EMBL/GenBank/DDBJ whole genome shotgun (WGS) entry which is preliminary data.</text>
</comment>
<dbReference type="Proteomes" id="UP000810292">
    <property type="component" value="Unassembled WGS sequence"/>
</dbReference>
<dbReference type="GO" id="GO:0060003">
    <property type="term" value="P:copper ion export"/>
    <property type="evidence" value="ECO:0007669"/>
    <property type="project" value="UniProtKB-ARBA"/>
</dbReference>
<keyword evidence="12 21" id="KW-0067">ATP-binding</keyword>
<keyword evidence="9" id="KW-0677">Repeat</keyword>
<dbReference type="Gene3D" id="3.40.50.1000">
    <property type="entry name" value="HAD superfamily/HAD-like"/>
    <property type="match status" value="1"/>
</dbReference>
<evidence type="ECO:0000256" key="7">
    <source>
        <dbReference type="ARBA" id="ARBA00022692"/>
    </source>
</evidence>
<dbReference type="NCBIfam" id="TIGR00003">
    <property type="entry name" value="copper ion binding protein"/>
    <property type="match status" value="2"/>
</dbReference>
<dbReference type="NCBIfam" id="TIGR01525">
    <property type="entry name" value="ATPase-IB_hvy"/>
    <property type="match status" value="1"/>
</dbReference>
<feature type="transmembrane region" description="Helical" evidence="21">
    <location>
        <begin position="730"/>
        <end position="749"/>
    </location>
</feature>
<dbReference type="InterPro" id="IPR023299">
    <property type="entry name" value="ATPase_P-typ_cyto_dom_N"/>
</dbReference>
<dbReference type="PROSITE" id="PS50846">
    <property type="entry name" value="HMA_2"/>
    <property type="match status" value="2"/>
</dbReference>
<keyword evidence="13" id="KW-0460">Magnesium</keyword>
<dbReference type="PROSITE" id="PS00154">
    <property type="entry name" value="ATPASE_E1_E2"/>
    <property type="match status" value="1"/>
</dbReference>
<dbReference type="InterPro" id="IPR017969">
    <property type="entry name" value="Heavy-metal-associated_CS"/>
</dbReference>
<feature type="domain" description="HMA" evidence="22">
    <location>
        <begin position="797"/>
        <end position="862"/>
    </location>
</feature>
<protein>
    <recommendedName>
        <fullName evidence="3">P-type Cu(+) transporter</fullName>
        <ecNumber evidence="3">7.2.2.8</ecNumber>
    </recommendedName>
    <alternativeName>
        <fullName evidence="19">Cu(+)-exporting ATPase</fullName>
    </alternativeName>
</protein>
<gene>
    <name evidence="23" type="ORF">IAA72_08385</name>
</gene>
<feature type="domain" description="HMA" evidence="22">
    <location>
        <begin position="5"/>
        <end position="71"/>
    </location>
</feature>
<evidence type="ECO:0000256" key="5">
    <source>
        <dbReference type="ARBA" id="ARBA00022475"/>
    </source>
</evidence>
<dbReference type="SFLD" id="SFLDS00003">
    <property type="entry name" value="Haloacid_Dehalogenase"/>
    <property type="match status" value="1"/>
</dbReference>
<dbReference type="GO" id="GO:0140581">
    <property type="term" value="F:P-type monovalent copper transporter activity"/>
    <property type="evidence" value="ECO:0007669"/>
    <property type="project" value="UniProtKB-EC"/>
</dbReference>
<feature type="transmembrane region" description="Helical" evidence="21">
    <location>
        <begin position="134"/>
        <end position="153"/>
    </location>
</feature>
<dbReference type="InterPro" id="IPR023214">
    <property type="entry name" value="HAD_sf"/>
</dbReference>
<evidence type="ECO:0000256" key="2">
    <source>
        <dbReference type="ARBA" id="ARBA00006024"/>
    </source>
</evidence>
<evidence type="ECO:0000256" key="16">
    <source>
        <dbReference type="ARBA" id="ARBA00023008"/>
    </source>
</evidence>
<evidence type="ECO:0000256" key="1">
    <source>
        <dbReference type="ARBA" id="ARBA00004651"/>
    </source>
</evidence>
<dbReference type="PRINTS" id="PR00943">
    <property type="entry name" value="CUATPASE"/>
</dbReference>
<evidence type="ECO:0000256" key="18">
    <source>
        <dbReference type="ARBA" id="ARBA00023136"/>
    </source>
</evidence>
<dbReference type="FunFam" id="2.70.150.10:FF:000020">
    <property type="entry name" value="Copper-exporting P-type ATPase A"/>
    <property type="match status" value="1"/>
</dbReference>
<keyword evidence="4" id="KW-0813">Transport</keyword>
<evidence type="ECO:0000256" key="17">
    <source>
        <dbReference type="ARBA" id="ARBA00023065"/>
    </source>
</evidence>
<evidence type="ECO:0000256" key="3">
    <source>
        <dbReference type="ARBA" id="ARBA00012517"/>
    </source>
</evidence>
<comment type="subcellular location">
    <subcellularLocation>
        <location evidence="1">Cell membrane</location>
        <topology evidence="1">Multi-pass membrane protein</topology>
    </subcellularLocation>
</comment>
<dbReference type="NCBIfam" id="TIGR01494">
    <property type="entry name" value="ATPase_P-type"/>
    <property type="match status" value="1"/>
</dbReference>
<feature type="transmembrane region" description="Helical" evidence="21">
    <location>
        <begin position="363"/>
        <end position="385"/>
    </location>
</feature>
<dbReference type="GO" id="GO:0043682">
    <property type="term" value="F:P-type divalent copper transporter activity"/>
    <property type="evidence" value="ECO:0007669"/>
    <property type="project" value="TreeGrafter"/>
</dbReference>
<sequence length="866" mass="92203">MELKMKETFDITGMSCAACQVRVEKSVEKLDGVESVAVNLLKNSMEVEYDDKKLSEDGIVEAVEKAGYGAAPRVAEAKSSAKGKSPADTAREEYLKMKKRLISSIIFTVPLFYISMGHMMGWPLPSVLLGVENSMVFALVLFLLAIPVVFINFRFFRSGFRNLFHLSPNMDSLIAMGSGAALVYGIYALLRIAYALGHGDMATAEAFSMDLYLESAGMILTLITLGKFLEARAKGRTTDAITKLMDLAPKTAIVIRDGKEIEIPSENLIKGDIAVIKAGASIPADGILIEGSGAVDESAITGESIPVEKKINDNLTGATVLKSGYMKMRVEKTGEETALSAIIRLVDEATSSKAPIAKLADKVSGVFVPIVIAIALVSAIVWLIAGESFAFALSIGISVLVISCPCALGLATPTAIMVGTGRGASSGILIKSAEALETLHSIDSVVFDKTGTITEGKPSVTDIITINGIDPDELLSKAAAVEKQSSHPLALAIIEEAEKRSIAIGKAENFRSVDGRGVSAYINGSFIEGGNRRILSCYPDELRKEEERLADEGKTPLYFTENGRVIGMIAVADTIKPSAENAMSDLRRMGIKTIMLTGDNKRTAEAIQRQAGCDGVIAEVLPQDKDAKVRELQQSGGKVAMVGDGINDAPALARSDAGIAIGAGTDIAIESADIVLMKSDPEDVPRAIELGKATMRNIKENLFWALFYNAICIPVAAGVLYPAFGIKLSPMLGALAMSFSSVFVVSNALRLRFFKPKSGSGEKASSESGRSEITISDIEIEDNIIDDVEKTEGVNGMKKTVMIEGMMCMHCVKHVHDALAAIDGVTEADVSLENKSAVVKSEKEISDDVLRAAITEAGYEVTAIEG</sequence>
<dbReference type="SFLD" id="SFLDF00027">
    <property type="entry name" value="p-type_atpase"/>
    <property type="match status" value="1"/>
</dbReference>
<dbReference type="Gene3D" id="2.70.150.10">
    <property type="entry name" value="Calcium-transporting ATPase, cytoplasmic transduction domain A"/>
    <property type="match status" value="1"/>
</dbReference>
<dbReference type="EC" id="7.2.2.8" evidence="3"/>
<evidence type="ECO:0000256" key="11">
    <source>
        <dbReference type="ARBA" id="ARBA00022796"/>
    </source>
</evidence>
<dbReference type="InterPro" id="IPR059000">
    <property type="entry name" value="ATPase_P-type_domA"/>
</dbReference>
<evidence type="ECO:0000256" key="8">
    <source>
        <dbReference type="ARBA" id="ARBA00022723"/>
    </source>
</evidence>
<dbReference type="FunFam" id="3.30.70.100:FF:000005">
    <property type="entry name" value="Copper-exporting P-type ATPase A"/>
    <property type="match status" value="1"/>
</dbReference>
<dbReference type="SUPFAM" id="SSF56784">
    <property type="entry name" value="HAD-like"/>
    <property type="match status" value="1"/>
</dbReference>
<keyword evidence="17" id="KW-0406">Ion transport</keyword>
<keyword evidence="7 21" id="KW-0812">Transmembrane</keyword>
<dbReference type="FunFam" id="3.40.50.1000:FF:000144">
    <property type="entry name" value="copper-transporting ATPase 1 isoform X2"/>
    <property type="match status" value="1"/>
</dbReference>
<dbReference type="InterPro" id="IPR044492">
    <property type="entry name" value="P_typ_ATPase_HD_dom"/>
</dbReference>
<dbReference type="NCBIfam" id="TIGR01511">
    <property type="entry name" value="ATPase-IB1_Cu"/>
    <property type="match status" value="1"/>
</dbReference>
<feature type="transmembrane region" description="Helical" evidence="21">
    <location>
        <begin position="211"/>
        <end position="229"/>
    </location>
</feature>
<reference evidence="23" key="1">
    <citation type="submission" date="2020-10" db="EMBL/GenBank/DDBJ databases">
        <authorList>
            <person name="Gilroy R."/>
        </authorList>
    </citation>
    <scope>NUCLEOTIDE SEQUENCE</scope>
    <source>
        <strain evidence="23">14700</strain>
    </source>
</reference>
<dbReference type="CDD" id="cd00371">
    <property type="entry name" value="HMA"/>
    <property type="match status" value="2"/>
</dbReference>
<dbReference type="InterPro" id="IPR036163">
    <property type="entry name" value="HMA_dom_sf"/>
</dbReference>
<dbReference type="GO" id="GO:0005524">
    <property type="term" value="F:ATP binding"/>
    <property type="evidence" value="ECO:0007669"/>
    <property type="project" value="UniProtKB-UniRule"/>
</dbReference>
<evidence type="ECO:0000256" key="12">
    <source>
        <dbReference type="ARBA" id="ARBA00022840"/>
    </source>
</evidence>
<dbReference type="GO" id="GO:0016887">
    <property type="term" value="F:ATP hydrolysis activity"/>
    <property type="evidence" value="ECO:0007669"/>
    <property type="project" value="InterPro"/>
</dbReference>
<keyword evidence="14" id="KW-1278">Translocase</keyword>
<dbReference type="AlphaFoldDB" id="A0A9D9ICG5"/>
<feature type="transmembrane region" description="Helical" evidence="21">
    <location>
        <begin position="101"/>
        <end position="122"/>
    </location>
</feature>
<comment type="catalytic activity">
    <reaction evidence="20">
        <text>Cu(+)(in) + ATP + H2O = Cu(+)(out) + ADP + phosphate + H(+)</text>
        <dbReference type="Rhea" id="RHEA:25792"/>
        <dbReference type="ChEBI" id="CHEBI:15377"/>
        <dbReference type="ChEBI" id="CHEBI:15378"/>
        <dbReference type="ChEBI" id="CHEBI:30616"/>
        <dbReference type="ChEBI" id="CHEBI:43474"/>
        <dbReference type="ChEBI" id="CHEBI:49552"/>
        <dbReference type="ChEBI" id="CHEBI:456216"/>
        <dbReference type="EC" id="7.2.2.8"/>
    </reaction>
</comment>
<keyword evidence="11" id="KW-0187">Copper transport</keyword>
<dbReference type="InterPro" id="IPR001757">
    <property type="entry name" value="P_typ_ATPase"/>
</dbReference>
<dbReference type="SUPFAM" id="SSF81665">
    <property type="entry name" value="Calcium ATPase, transmembrane domain M"/>
    <property type="match status" value="1"/>
</dbReference>
<evidence type="ECO:0000256" key="14">
    <source>
        <dbReference type="ARBA" id="ARBA00022967"/>
    </source>
</evidence>
<dbReference type="Gene3D" id="3.40.1110.10">
    <property type="entry name" value="Calcium-transporting ATPase, cytoplasmic domain N"/>
    <property type="match status" value="1"/>
</dbReference>
<dbReference type="GO" id="GO:0005507">
    <property type="term" value="F:copper ion binding"/>
    <property type="evidence" value="ECO:0007669"/>
    <property type="project" value="InterPro"/>
</dbReference>
<organism evidence="23 24">
    <name type="scientific">Candidatus Ornithospirochaeta stercoravium</name>
    <dbReference type="NCBI Taxonomy" id="2840897"/>
    <lineage>
        <taxon>Bacteria</taxon>
        <taxon>Pseudomonadati</taxon>
        <taxon>Spirochaetota</taxon>
        <taxon>Spirochaetia</taxon>
        <taxon>Spirochaetales</taxon>
        <taxon>Spirochaetaceae</taxon>
        <taxon>Spirochaetaceae incertae sedis</taxon>
        <taxon>Candidatus Ornithospirochaeta</taxon>
    </lineage>
</organism>
<dbReference type="PANTHER" id="PTHR43520">
    <property type="entry name" value="ATP7, ISOFORM B"/>
    <property type="match status" value="1"/>
</dbReference>
<feature type="transmembrane region" description="Helical" evidence="21">
    <location>
        <begin position="702"/>
        <end position="724"/>
    </location>
</feature>
<evidence type="ECO:0000256" key="19">
    <source>
        <dbReference type="ARBA" id="ARBA00033239"/>
    </source>
</evidence>
<evidence type="ECO:0000256" key="13">
    <source>
        <dbReference type="ARBA" id="ARBA00022842"/>
    </source>
</evidence>
<feature type="transmembrane region" description="Helical" evidence="21">
    <location>
        <begin position="391"/>
        <end position="412"/>
    </location>
</feature>
<proteinExistence type="inferred from homology"/>
<dbReference type="InterPro" id="IPR027256">
    <property type="entry name" value="P-typ_ATPase_IB"/>
</dbReference>
<evidence type="ECO:0000256" key="9">
    <source>
        <dbReference type="ARBA" id="ARBA00022737"/>
    </source>
</evidence>
<accession>A0A9D9ICG5</accession>
<evidence type="ECO:0000256" key="6">
    <source>
        <dbReference type="ARBA" id="ARBA00022553"/>
    </source>
</evidence>
<keyword evidence="8 21" id="KW-0479">Metal-binding</keyword>
<dbReference type="CDD" id="cd02094">
    <property type="entry name" value="P-type_ATPase_Cu-like"/>
    <property type="match status" value="1"/>
</dbReference>
<keyword evidence="15 21" id="KW-1133">Transmembrane helix</keyword>
<keyword evidence="5 21" id="KW-1003">Cell membrane</keyword>
<evidence type="ECO:0000256" key="20">
    <source>
        <dbReference type="ARBA" id="ARBA00049289"/>
    </source>
</evidence>
<keyword evidence="18 21" id="KW-0472">Membrane</keyword>
<dbReference type="SFLD" id="SFLDG00002">
    <property type="entry name" value="C1.7:_P-type_atpase_like"/>
    <property type="match status" value="1"/>
</dbReference>
<dbReference type="PROSITE" id="PS01047">
    <property type="entry name" value="HMA_1"/>
    <property type="match status" value="2"/>
</dbReference>
<evidence type="ECO:0000256" key="4">
    <source>
        <dbReference type="ARBA" id="ARBA00022448"/>
    </source>
</evidence>
<evidence type="ECO:0000256" key="15">
    <source>
        <dbReference type="ARBA" id="ARBA00022989"/>
    </source>
</evidence>
<dbReference type="EMBL" id="JADIMF010000141">
    <property type="protein sequence ID" value="MBO8469785.1"/>
    <property type="molecule type" value="Genomic_DNA"/>
</dbReference>
<evidence type="ECO:0000256" key="10">
    <source>
        <dbReference type="ARBA" id="ARBA00022741"/>
    </source>
</evidence>
<dbReference type="SUPFAM" id="SSF55008">
    <property type="entry name" value="HMA, heavy metal-associated domain"/>
    <property type="match status" value="2"/>
</dbReference>
<evidence type="ECO:0000313" key="23">
    <source>
        <dbReference type="EMBL" id="MBO8469785.1"/>
    </source>
</evidence>
<dbReference type="PANTHER" id="PTHR43520:SF8">
    <property type="entry name" value="P-TYPE CU(+) TRANSPORTER"/>
    <property type="match status" value="1"/>
</dbReference>
<dbReference type="Pfam" id="PF00702">
    <property type="entry name" value="Hydrolase"/>
    <property type="match status" value="1"/>
</dbReference>
<dbReference type="GO" id="GO:0005886">
    <property type="term" value="C:plasma membrane"/>
    <property type="evidence" value="ECO:0007669"/>
    <property type="project" value="UniProtKB-SubCell"/>
</dbReference>
<dbReference type="InterPro" id="IPR006122">
    <property type="entry name" value="HMA_Cu_ion-bd"/>
</dbReference>
<evidence type="ECO:0000313" key="24">
    <source>
        <dbReference type="Proteomes" id="UP000810292"/>
    </source>
</evidence>
<dbReference type="PRINTS" id="PR00119">
    <property type="entry name" value="CATATPASE"/>
</dbReference>
<feature type="transmembrane region" description="Helical" evidence="21">
    <location>
        <begin position="173"/>
        <end position="196"/>
    </location>
</feature>
<dbReference type="SUPFAM" id="SSF81653">
    <property type="entry name" value="Calcium ATPase, transduction domain A"/>
    <property type="match status" value="1"/>
</dbReference>
<dbReference type="InterPro" id="IPR008250">
    <property type="entry name" value="ATPase_P-typ_transduc_dom_A_sf"/>
</dbReference>
<comment type="similarity">
    <text evidence="2 21">Belongs to the cation transport ATPase (P-type) (TC 3.A.3) family. Type IB subfamily.</text>
</comment>
<dbReference type="GO" id="GO:0055070">
    <property type="term" value="P:copper ion homeostasis"/>
    <property type="evidence" value="ECO:0007669"/>
    <property type="project" value="TreeGrafter"/>
</dbReference>
<reference evidence="23" key="2">
    <citation type="journal article" date="2021" name="PeerJ">
        <title>Extensive microbial diversity within the chicken gut microbiome revealed by metagenomics and culture.</title>
        <authorList>
            <person name="Gilroy R."/>
            <person name="Ravi A."/>
            <person name="Getino M."/>
            <person name="Pursley I."/>
            <person name="Horton D.L."/>
            <person name="Alikhan N.F."/>
            <person name="Baker D."/>
            <person name="Gharbi K."/>
            <person name="Hall N."/>
            <person name="Watson M."/>
            <person name="Adriaenssens E.M."/>
            <person name="Foster-Nyarko E."/>
            <person name="Jarju S."/>
            <person name="Secka A."/>
            <person name="Antonio M."/>
            <person name="Oren A."/>
            <person name="Chaudhuri R.R."/>
            <person name="La Ragione R."/>
            <person name="Hildebrand F."/>
            <person name="Pallen M.J."/>
        </authorList>
    </citation>
    <scope>NUCLEOTIDE SEQUENCE</scope>
    <source>
        <strain evidence="23">14700</strain>
    </source>
</reference>
<keyword evidence="6" id="KW-0597">Phosphoprotein</keyword>
<dbReference type="InterPro" id="IPR023298">
    <property type="entry name" value="ATPase_P-typ_TM_dom_sf"/>
</dbReference>
<dbReference type="Pfam" id="PF00122">
    <property type="entry name" value="E1-E2_ATPase"/>
    <property type="match status" value="1"/>
</dbReference>